<organism evidence="1 2">
    <name type="scientific">Wuchereria bancrofti</name>
    <dbReference type="NCBI Taxonomy" id="6293"/>
    <lineage>
        <taxon>Eukaryota</taxon>
        <taxon>Metazoa</taxon>
        <taxon>Ecdysozoa</taxon>
        <taxon>Nematoda</taxon>
        <taxon>Chromadorea</taxon>
        <taxon>Rhabditida</taxon>
        <taxon>Spirurina</taxon>
        <taxon>Spiruromorpha</taxon>
        <taxon>Filarioidea</taxon>
        <taxon>Onchocercidae</taxon>
        <taxon>Wuchereria</taxon>
    </lineage>
</organism>
<accession>A0A3P7FHK1</accession>
<gene>
    <name evidence="1" type="ORF">WBA_LOCUS3378</name>
</gene>
<dbReference type="InParanoid" id="A0A3P7FHK1"/>
<proteinExistence type="predicted"/>
<dbReference type="AlphaFoldDB" id="A0A3P7FHK1"/>
<protein>
    <submittedName>
        <fullName evidence="1">Uncharacterized protein</fullName>
    </submittedName>
</protein>
<sequence length="221" mass="24864">MSSKNGENSVVFGRKRSATCDNTTGKQIKWKTKQNQKLQTSSAELKDKSNFSMKTLLLITVMSLMSRQVIAINNCNWISGIPFNIPGKWNCQKVINKNATLNKVNVYFLTCTHAPTLSLSVVFDCTATNATSSQFCRYLNVRKQMNGIGLIQSSPKTWIRIPIQSTIVYIDELKNSMLRGIKITSSSMNYKHVVSFLLMNGSDIVLDIDVENDVNFTTKFK</sequence>
<dbReference type="OrthoDB" id="10636694at2759"/>
<reference evidence="1 2" key="1">
    <citation type="submission" date="2018-11" db="EMBL/GenBank/DDBJ databases">
        <authorList>
            <consortium name="Pathogen Informatics"/>
        </authorList>
    </citation>
    <scope>NUCLEOTIDE SEQUENCE [LARGE SCALE GENOMIC DNA]</scope>
</reference>
<evidence type="ECO:0000313" key="2">
    <source>
        <dbReference type="Proteomes" id="UP000270924"/>
    </source>
</evidence>
<dbReference type="EMBL" id="UYWW01001130">
    <property type="protein sequence ID" value="VDM09992.1"/>
    <property type="molecule type" value="Genomic_DNA"/>
</dbReference>
<dbReference type="Proteomes" id="UP000270924">
    <property type="component" value="Unassembled WGS sequence"/>
</dbReference>
<name>A0A3P7FHK1_WUCBA</name>
<keyword evidence="2" id="KW-1185">Reference proteome</keyword>
<evidence type="ECO:0000313" key="1">
    <source>
        <dbReference type="EMBL" id="VDM09992.1"/>
    </source>
</evidence>